<dbReference type="InterPro" id="IPR045864">
    <property type="entry name" value="aa-tRNA-synth_II/BPL/LPL"/>
</dbReference>
<organism evidence="3">
    <name type="scientific">marine metagenome</name>
    <dbReference type="NCBI Taxonomy" id="408172"/>
    <lineage>
        <taxon>unclassified sequences</taxon>
        <taxon>metagenomes</taxon>
        <taxon>ecological metagenomes</taxon>
    </lineage>
</organism>
<reference evidence="3" key="1">
    <citation type="submission" date="2018-05" db="EMBL/GenBank/DDBJ databases">
        <authorList>
            <person name="Lanie J.A."/>
            <person name="Ng W.-L."/>
            <person name="Kazmierczak K.M."/>
            <person name="Andrzejewski T.M."/>
            <person name="Davidsen T.M."/>
            <person name="Wayne K.J."/>
            <person name="Tettelin H."/>
            <person name="Glass J.I."/>
            <person name="Rusch D."/>
            <person name="Podicherti R."/>
            <person name="Tsui H.-C.T."/>
            <person name="Winkler M.E."/>
        </authorList>
    </citation>
    <scope>NUCLEOTIDE SEQUENCE</scope>
</reference>
<dbReference type="EMBL" id="UINC01008550">
    <property type="protein sequence ID" value="SVA38470.1"/>
    <property type="molecule type" value="Genomic_DNA"/>
</dbReference>
<proteinExistence type="predicted"/>
<dbReference type="Gene3D" id="3.30.930.10">
    <property type="entry name" value="Bira Bifunctional Protein, Domain 2"/>
    <property type="match status" value="1"/>
</dbReference>
<dbReference type="Pfam" id="PF03099">
    <property type="entry name" value="BPL_LplA_LipB"/>
    <property type="match status" value="1"/>
</dbReference>
<protein>
    <recommendedName>
        <fullName evidence="2">BPL/LPL catalytic domain-containing protein</fullName>
    </recommendedName>
</protein>
<dbReference type="PANTHER" id="PTHR12835">
    <property type="entry name" value="BIOTIN PROTEIN LIGASE"/>
    <property type="match status" value="1"/>
</dbReference>
<dbReference type="GO" id="GO:0004077">
    <property type="term" value="F:biotin--[biotin carboxyl-carrier protein] ligase activity"/>
    <property type="evidence" value="ECO:0007669"/>
    <property type="project" value="InterPro"/>
</dbReference>
<dbReference type="CDD" id="cd16442">
    <property type="entry name" value="BPL"/>
    <property type="match status" value="1"/>
</dbReference>
<keyword evidence="1" id="KW-0436">Ligase</keyword>
<gene>
    <name evidence="3" type="ORF">METZ01_LOCUS91324</name>
</gene>
<evidence type="ECO:0000313" key="3">
    <source>
        <dbReference type="EMBL" id="SVA38470.1"/>
    </source>
</evidence>
<dbReference type="InterPro" id="IPR004143">
    <property type="entry name" value="BPL_LPL_catalytic"/>
</dbReference>
<dbReference type="NCBIfam" id="TIGR00121">
    <property type="entry name" value="birA_ligase"/>
    <property type="match status" value="1"/>
</dbReference>
<dbReference type="SUPFAM" id="SSF55681">
    <property type="entry name" value="Class II aaRS and biotin synthetases"/>
    <property type="match status" value="1"/>
</dbReference>
<sequence>MFSKERYQKYLCTTILGREFNYHPQTNSTNEDAWQYAQEGSSHGSLFLTDKQTAGKGRRQNKWVSTPEKSLTFSFILHSELELEKMGLLPLLTGISIVKGITAATTIQTGLKWPNDIMLNGKKMGGILIESKHHSNGLGVVVGVGLNINENAQDIPHALRDNAISLAIFSGQNHSREQILSAILNEFETLYDNQIDSIISLWTDHCIHQDSEVSFHSEEGKQQGIFQGISSLGHAKIQINGKTQTFPSGMVIL</sequence>
<evidence type="ECO:0000256" key="1">
    <source>
        <dbReference type="ARBA" id="ARBA00022598"/>
    </source>
</evidence>
<dbReference type="PANTHER" id="PTHR12835:SF5">
    <property type="entry name" value="BIOTIN--PROTEIN LIGASE"/>
    <property type="match status" value="1"/>
</dbReference>
<dbReference type="PROSITE" id="PS51733">
    <property type="entry name" value="BPL_LPL_CATALYTIC"/>
    <property type="match status" value="1"/>
</dbReference>
<dbReference type="AlphaFoldDB" id="A0A381VDR1"/>
<dbReference type="GO" id="GO:0005737">
    <property type="term" value="C:cytoplasm"/>
    <property type="evidence" value="ECO:0007669"/>
    <property type="project" value="TreeGrafter"/>
</dbReference>
<dbReference type="InterPro" id="IPR004408">
    <property type="entry name" value="Biotin_CoA_COase_ligase"/>
</dbReference>
<name>A0A381VDR1_9ZZZZ</name>
<feature type="domain" description="BPL/LPL catalytic" evidence="2">
    <location>
        <begin position="5"/>
        <end position="195"/>
    </location>
</feature>
<evidence type="ECO:0000259" key="2">
    <source>
        <dbReference type="PROSITE" id="PS51733"/>
    </source>
</evidence>
<accession>A0A381VDR1</accession>